<evidence type="ECO:0000256" key="1">
    <source>
        <dbReference type="SAM" id="Phobius"/>
    </source>
</evidence>
<gene>
    <name evidence="2" type="ORF">COU32_03485</name>
</gene>
<comment type="caution">
    <text evidence="2">The sequence shown here is derived from an EMBL/GenBank/DDBJ whole genome shotgun (WGS) entry which is preliminary data.</text>
</comment>
<feature type="transmembrane region" description="Helical" evidence="1">
    <location>
        <begin position="110"/>
        <end position="132"/>
    </location>
</feature>
<evidence type="ECO:0000313" key="2">
    <source>
        <dbReference type="EMBL" id="PIR76192.1"/>
    </source>
</evidence>
<keyword evidence="1" id="KW-0472">Membrane</keyword>
<name>A0A2H0TVK6_9BACT</name>
<keyword evidence="1" id="KW-0812">Transmembrane</keyword>
<dbReference type="Proteomes" id="UP000231530">
    <property type="component" value="Unassembled WGS sequence"/>
</dbReference>
<dbReference type="EMBL" id="PFBY01000038">
    <property type="protein sequence ID" value="PIR76192.1"/>
    <property type="molecule type" value="Genomic_DNA"/>
</dbReference>
<keyword evidence="1" id="KW-1133">Transmembrane helix</keyword>
<proteinExistence type="predicted"/>
<evidence type="ECO:0008006" key="4">
    <source>
        <dbReference type="Google" id="ProtNLM"/>
    </source>
</evidence>
<protein>
    <recommendedName>
        <fullName evidence="4">Fatty acid hydroxylase domain-containing protein</fullName>
    </recommendedName>
</protein>
<evidence type="ECO:0000313" key="3">
    <source>
        <dbReference type="Proteomes" id="UP000231530"/>
    </source>
</evidence>
<organism evidence="2 3">
    <name type="scientific">Candidatus Magasanikbacteria bacterium CG10_big_fil_rev_8_21_14_0_10_42_10</name>
    <dbReference type="NCBI Taxonomy" id="1974649"/>
    <lineage>
        <taxon>Bacteria</taxon>
        <taxon>Candidatus Magasanikiibacteriota</taxon>
    </lineage>
</organism>
<reference evidence="3" key="1">
    <citation type="submission" date="2017-09" db="EMBL/GenBank/DDBJ databases">
        <title>Depth-based differentiation of microbial function through sediment-hosted aquifers and enrichment of novel symbionts in the deep terrestrial subsurface.</title>
        <authorList>
            <person name="Probst A.J."/>
            <person name="Ladd B."/>
            <person name="Jarett J.K."/>
            <person name="Geller-Mcgrath D.E."/>
            <person name="Sieber C.M.K."/>
            <person name="Emerson J.B."/>
            <person name="Anantharaman K."/>
            <person name="Thomas B.C."/>
            <person name="Malmstrom R."/>
            <person name="Stieglmeier M."/>
            <person name="Klingl A."/>
            <person name="Woyke T."/>
            <person name="Ryan C.M."/>
            <person name="Banfield J.F."/>
        </authorList>
    </citation>
    <scope>NUCLEOTIDE SEQUENCE [LARGE SCALE GENOMIC DNA]</scope>
</reference>
<accession>A0A2H0TVK6</accession>
<sequence length="226" mass="26697">MGFTITHLHAATHYGWLRNPGTAISLGLYGWSHLMHHRDIPHEVPIVEDRQGFISYSLHGKGREHVVWVWKNLWSHERWTPIRIVIVFRAVRICLVIACAMILTDHEQNVIISAVLACLSYILGAACLMFCYDIWHLWTHVNGPYVSHFHAKHHGAQRKWLGMWWWNHIRAPKTSKLLRATMFDIKLGEWLIRSCCTRLYQRWTARSTRLREEYERACREGKKARI</sequence>
<feature type="transmembrane region" description="Helical" evidence="1">
    <location>
        <begin position="84"/>
        <end position="104"/>
    </location>
</feature>
<dbReference type="AlphaFoldDB" id="A0A2H0TVK6"/>